<dbReference type="NCBIfam" id="NF010639">
    <property type="entry name" value="PRK14036.1"/>
    <property type="match status" value="1"/>
</dbReference>
<evidence type="ECO:0000256" key="5">
    <source>
        <dbReference type="ARBA" id="ARBA00049288"/>
    </source>
</evidence>
<dbReference type="PIRSF" id="PIRSF001369">
    <property type="entry name" value="Citrate_synth"/>
    <property type="match status" value="1"/>
</dbReference>
<feature type="active site" evidence="7">
    <location>
        <position position="320"/>
    </location>
</feature>
<dbReference type="NCBIfam" id="TIGR01800">
    <property type="entry name" value="cit_synth_II"/>
    <property type="match status" value="1"/>
</dbReference>
<comment type="similarity">
    <text evidence="2 6 8">Belongs to the citrate synthase family.</text>
</comment>
<dbReference type="InterPro" id="IPR036969">
    <property type="entry name" value="Citrate_synthase_sf"/>
</dbReference>
<reference evidence="9 10" key="1">
    <citation type="submission" date="2020-03" db="EMBL/GenBank/DDBJ databases">
        <authorList>
            <person name="Picone N."/>
        </authorList>
    </citation>
    <scope>NUCLEOTIDE SEQUENCE [LARGE SCALE GENOMIC DNA]</scope>
    <source>
        <strain evidence="9">NSCAC1</strain>
    </source>
</reference>
<dbReference type="KEGG" id="ntg:NSCAC_1482"/>
<keyword evidence="10" id="KW-1185">Reference proteome</keyword>
<dbReference type="RefSeq" id="WP_232085918.1">
    <property type="nucleotide sequence ID" value="NZ_LR778175.1"/>
</dbReference>
<dbReference type="InterPro" id="IPR011278">
    <property type="entry name" value="2-MeCitrate/Citrate_synth_II"/>
</dbReference>
<dbReference type="InterPro" id="IPR016142">
    <property type="entry name" value="Citrate_synth-like_lrg_a-sub"/>
</dbReference>
<keyword evidence="9" id="KW-0012">Acyltransferase</keyword>
<gene>
    <name evidence="9" type="primary">gltA</name>
    <name evidence="9" type="ORF">NSCAC_1482</name>
</gene>
<dbReference type="PROSITE" id="PS00480">
    <property type="entry name" value="CITRATE_SYNTHASE"/>
    <property type="match status" value="1"/>
</dbReference>
<sequence>MDIKNNYSPGLEGIPAIQSSISNMDGKQGSLFYRGYPIEELACYSTFEEVIFLLLSGELPTESNLTNFVNKIKKNYFIPYYVKQVMEGLPKHGSSMAALQTGISSLGVSSNNYNIYDFQNNEAFEIAIKIIGSIPTIAALWDRTTKEQDFVPPRSDLAIAQNFLYMLHGKVPDPHISKILDTCLILHAEHTINASTFATLVTGSTLANPYSVISAAIGTLSGPLHGGANEQVIKMLTEIGSPENVTPWLDMQLQKKQKIWGFGHRIYKVKDPRAKILQDLITQLTHQKEDKVSQILEIAFTLEQEMTDRMGHKNIYPNVDFYSGILYTELGIPTTQFTPLFAIARSAGWLAHWLEQRSDNRIFRPTQIYVGNSLQSYIPLDKR</sequence>
<evidence type="ECO:0000256" key="8">
    <source>
        <dbReference type="RuleBase" id="RU003406"/>
    </source>
</evidence>
<comment type="pathway">
    <text evidence="1">Carbohydrate metabolism; tricarboxylic acid cycle; isocitrate from oxaloacetate: step 1/2.</text>
</comment>
<dbReference type="GO" id="GO:0006099">
    <property type="term" value="P:tricarboxylic acid cycle"/>
    <property type="evidence" value="ECO:0007669"/>
    <property type="project" value="UniProtKB-UniPathway"/>
</dbReference>
<dbReference type="GO" id="GO:0005975">
    <property type="term" value="P:carbohydrate metabolic process"/>
    <property type="evidence" value="ECO:0007669"/>
    <property type="project" value="TreeGrafter"/>
</dbReference>
<evidence type="ECO:0000256" key="6">
    <source>
        <dbReference type="PIRNR" id="PIRNR001369"/>
    </source>
</evidence>
<dbReference type="UniPathway" id="UPA00223">
    <property type="reaction ID" value="UER00717"/>
</dbReference>
<dbReference type="InterPro" id="IPR016143">
    <property type="entry name" value="Citrate_synth-like_sm_a-sub"/>
</dbReference>
<evidence type="ECO:0000256" key="7">
    <source>
        <dbReference type="PIRSR" id="PIRSR001369-1"/>
    </source>
</evidence>
<dbReference type="Proteomes" id="UP000516072">
    <property type="component" value="Chromosome"/>
</dbReference>
<dbReference type="Gene3D" id="1.10.230.10">
    <property type="entry name" value="Cytochrome P450-Terp, domain 2"/>
    <property type="match status" value="1"/>
</dbReference>
<evidence type="ECO:0000313" key="10">
    <source>
        <dbReference type="Proteomes" id="UP000516072"/>
    </source>
</evidence>
<proteinExistence type="inferred from homology"/>
<keyword evidence="4 6" id="KW-0808">Transferase</keyword>
<comment type="catalytic activity">
    <reaction evidence="5">
        <text>oxaloacetate + acetyl-CoA + H2O = citrate + CoA + H(+)</text>
        <dbReference type="Rhea" id="RHEA:16845"/>
        <dbReference type="ChEBI" id="CHEBI:15377"/>
        <dbReference type="ChEBI" id="CHEBI:15378"/>
        <dbReference type="ChEBI" id="CHEBI:16452"/>
        <dbReference type="ChEBI" id="CHEBI:16947"/>
        <dbReference type="ChEBI" id="CHEBI:57287"/>
        <dbReference type="ChEBI" id="CHEBI:57288"/>
        <dbReference type="EC" id="2.3.3.16"/>
    </reaction>
</comment>
<dbReference type="GO" id="GO:0005829">
    <property type="term" value="C:cytosol"/>
    <property type="evidence" value="ECO:0007669"/>
    <property type="project" value="TreeGrafter"/>
</dbReference>
<name>A0A7G1QBI9_9GAMM</name>
<dbReference type="Gene3D" id="1.10.580.10">
    <property type="entry name" value="Citrate Synthase, domain 1"/>
    <property type="match status" value="1"/>
</dbReference>
<dbReference type="InterPro" id="IPR024176">
    <property type="entry name" value="Citrate_synthase_bac-typ"/>
</dbReference>
<feature type="active site" evidence="7">
    <location>
        <position position="264"/>
    </location>
</feature>
<dbReference type="InterPro" id="IPR002020">
    <property type="entry name" value="Citrate_synthase"/>
</dbReference>
<dbReference type="InterPro" id="IPR019810">
    <property type="entry name" value="Citrate_synthase_AS"/>
</dbReference>
<evidence type="ECO:0000256" key="4">
    <source>
        <dbReference type="ARBA" id="ARBA00022679"/>
    </source>
</evidence>
<evidence type="ECO:0000256" key="2">
    <source>
        <dbReference type="ARBA" id="ARBA00010566"/>
    </source>
</evidence>
<dbReference type="PANTHER" id="PTHR11739">
    <property type="entry name" value="CITRATE SYNTHASE"/>
    <property type="match status" value="1"/>
</dbReference>
<protein>
    <recommendedName>
        <fullName evidence="6">Citrate synthase</fullName>
    </recommendedName>
</protein>
<dbReference type="EMBL" id="LR778175">
    <property type="protein sequence ID" value="CAB1277062.1"/>
    <property type="molecule type" value="Genomic_DNA"/>
</dbReference>
<evidence type="ECO:0000256" key="1">
    <source>
        <dbReference type="ARBA" id="ARBA00004751"/>
    </source>
</evidence>
<dbReference type="AlphaFoldDB" id="A0A7G1QBI9"/>
<accession>A0A7G1QBI9</accession>
<dbReference type="PANTHER" id="PTHR11739:SF4">
    <property type="entry name" value="CITRATE SYNTHASE, PEROXISOMAL"/>
    <property type="match status" value="1"/>
</dbReference>
<dbReference type="GO" id="GO:0036440">
    <property type="term" value="F:citrate synthase activity"/>
    <property type="evidence" value="ECO:0007669"/>
    <property type="project" value="UniProtKB-EC"/>
</dbReference>
<dbReference type="SUPFAM" id="SSF48256">
    <property type="entry name" value="Citrate synthase"/>
    <property type="match status" value="1"/>
</dbReference>
<evidence type="ECO:0000256" key="3">
    <source>
        <dbReference type="ARBA" id="ARBA00022532"/>
    </source>
</evidence>
<evidence type="ECO:0000313" key="9">
    <source>
        <dbReference type="EMBL" id="CAB1277062.1"/>
    </source>
</evidence>
<organism evidence="9 10">
    <name type="scientific">Candidatus Nitrosacidococcus tergens</name>
    <dbReference type="NCBI Taxonomy" id="553981"/>
    <lineage>
        <taxon>Bacteria</taxon>
        <taxon>Pseudomonadati</taxon>
        <taxon>Pseudomonadota</taxon>
        <taxon>Gammaproteobacteria</taxon>
        <taxon>Chromatiales</taxon>
        <taxon>Chromatiaceae</taxon>
        <taxon>Candidatus Nitrosacidococcus</taxon>
    </lineage>
</organism>
<dbReference type="PRINTS" id="PR00143">
    <property type="entry name" value="CITRTSNTHASE"/>
</dbReference>
<keyword evidence="3" id="KW-0816">Tricarboxylic acid cycle</keyword>
<dbReference type="Pfam" id="PF00285">
    <property type="entry name" value="Citrate_synt"/>
    <property type="match status" value="1"/>
</dbReference>